<comment type="caution">
    <text evidence="1">The sequence shown here is derived from an EMBL/GenBank/DDBJ whole genome shotgun (WGS) entry which is preliminary data.</text>
</comment>
<reference evidence="1 2" key="1">
    <citation type="journal article" date="2014" name="Nature">
        <title>An environmental bacterial taxon with a large and distinct metabolic repertoire.</title>
        <authorList>
            <person name="Wilson M.C."/>
            <person name="Mori T."/>
            <person name="Ruckert C."/>
            <person name="Uria A.R."/>
            <person name="Helf M.J."/>
            <person name="Takada K."/>
            <person name="Gernert C."/>
            <person name="Steffens U.A."/>
            <person name="Heycke N."/>
            <person name="Schmitt S."/>
            <person name="Rinke C."/>
            <person name="Helfrich E.J."/>
            <person name="Brachmann A.O."/>
            <person name="Gurgui C."/>
            <person name="Wakimoto T."/>
            <person name="Kracht M."/>
            <person name="Crusemann M."/>
            <person name="Hentschel U."/>
            <person name="Abe I."/>
            <person name="Matsunaga S."/>
            <person name="Kalinowski J."/>
            <person name="Takeyama H."/>
            <person name="Piel J."/>
        </authorList>
    </citation>
    <scope>NUCLEOTIDE SEQUENCE [LARGE SCALE GENOMIC DNA]</scope>
    <source>
        <strain evidence="2">TSY1</strain>
    </source>
</reference>
<dbReference type="HOGENOM" id="CLU_3133531_0_0_7"/>
<dbReference type="EMBL" id="AZHW01000989">
    <property type="protein sequence ID" value="ETW94891.1"/>
    <property type="molecule type" value="Genomic_DNA"/>
</dbReference>
<protein>
    <submittedName>
        <fullName evidence="1">Uncharacterized protein</fullName>
    </submittedName>
</protein>
<sequence length="49" mass="5570">MMEEVDQELCQSVMCCKLEDYGMKQSVECVMGDTFESEEARSAKGAKER</sequence>
<proteinExistence type="predicted"/>
<evidence type="ECO:0000313" key="1">
    <source>
        <dbReference type="EMBL" id="ETW94891.1"/>
    </source>
</evidence>
<keyword evidence="2" id="KW-1185">Reference proteome</keyword>
<organism evidence="1 2">
    <name type="scientific">Entotheonella factor</name>
    <dbReference type="NCBI Taxonomy" id="1429438"/>
    <lineage>
        <taxon>Bacteria</taxon>
        <taxon>Pseudomonadati</taxon>
        <taxon>Nitrospinota/Tectimicrobiota group</taxon>
        <taxon>Candidatus Tectimicrobiota</taxon>
        <taxon>Candidatus Entotheonellia</taxon>
        <taxon>Candidatus Entotheonellales</taxon>
        <taxon>Candidatus Entotheonellaceae</taxon>
        <taxon>Candidatus Entotheonella</taxon>
    </lineage>
</organism>
<gene>
    <name evidence="1" type="ORF">ETSY1_32935</name>
</gene>
<name>W4LC50_ENTF1</name>
<dbReference type="AlphaFoldDB" id="W4LC50"/>
<dbReference type="Proteomes" id="UP000019141">
    <property type="component" value="Unassembled WGS sequence"/>
</dbReference>
<evidence type="ECO:0000313" key="2">
    <source>
        <dbReference type="Proteomes" id="UP000019141"/>
    </source>
</evidence>
<accession>W4LC50</accession>